<reference evidence="7 8" key="1">
    <citation type="submission" date="2024-07" db="EMBL/GenBank/DDBJ databases">
        <title>Chromosome-level genome assembly of the water stick insect Ranatra chinensis (Heteroptera: Nepidae).</title>
        <authorList>
            <person name="Liu X."/>
        </authorList>
    </citation>
    <scope>NUCLEOTIDE SEQUENCE [LARGE SCALE GENOMIC DNA]</scope>
    <source>
        <strain evidence="7">Cailab_2021Rc</strain>
        <tissue evidence="7">Muscle</tissue>
    </source>
</reference>
<comment type="similarity">
    <text evidence="4">Belongs to the PPP1R35 family.</text>
</comment>
<dbReference type="GO" id="GO:0005814">
    <property type="term" value="C:centriole"/>
    <property type="evidence" value="ECO:0007669"/>
    <property type="project" value="UniProtKB-SubCell"/>
</dbReference>
<dbReference type="EMBL" id="JBFDAA010000014">
    <property type="protein sequence ID" value="KAL1122342.1"/>
    <property type="molecule type" value="Genomic_DNA"/>
</dbReference>
<evidence type="ECO:0000256" key="3">
    <source>
        <dbReference type="ARBA" id="ARBA00023212"/>
    </source>
</evidence>
<accession>A0ABD0Y4Z1</accession>
<keyword evidence="8" id="KW-1185">Reference proteome</keyword>
<organism evidence="7 8">
    <name type="scientific">Ranatra chinensis</name>
    <dbReference type="NCBI Taxonomy" id="642074"/>
    <lineage>
        <taxon>Eukaryota</taxon>
        <taxon>Metazoa</taxon>
        <taxon>Ecdysozoa</taxon>
        <taxon>Arthropoda</taxon>
        <taxon>Hexapoda</taxon>
        <taxon>Insecta</taxon>
        <taxon>Pterygota</taxon>
        <taxon>Neoptera</taxon>
        <taxon>Paraneoptera</taxon>
        <taxon>Hemiptera</taxon>
        <taxon>Heteroptera</taxon>
        <taxon>Panheteroptera</taxon>
        <taxon>Nepomorpha</taxon>
        <taxon>Nepidae</taxon>
        <taxon>Ranatrinae</taxon>
        <taxon>Ranatra</taxon>
    </lineage>
</organism>
<dbReference type="AlphaFoldDB" id="A0ABD0Y4Z1"/>
<evidence type="ECO:0000256" key="2">
    <source>
        <dbReference type="ARBA" id="ARBA00022490"/>
    </source>
</evidence>
<sequence length="209" mass="23461">MSKETNKLSNVGAKSTAKRPFARKEVLRDCTVQNGKPIPVIRGSSAKKPLEYINVECDKADGQETKDDDGEPVGGLSEPQLLSSLQIAEDIMKVKTVKCKKITGQLHPQSNFKPKNLKRINIPFEEQVYKNLVNLSVKDEDVIGAVKNVPKAKEVTKPKDPEPVLSDYYQPKFDKEYIVKCPVPLYEVEKVWSYNGFSISDSLEKYGVM</sequence>
<dbReference type="Proteomes" id="UP001558652">
    <property type="component" value="Unassembled WGS sequence"/>
</dbReference>
<evidence type="ECO:0000256" key="5">
    <source>
        <dbReference type="SAM" id="MobiDB-lite"/>
    </source>
</evidence>
<evidence type="ECO:0000256" key="1">
    <source>
        <dbReference type="ARBA" id="ARBA00004114"/>
    </source>
</evidence>
<evidence type="ECO:0000259" key="6">
    <source>
        <dbReference type="Pfam" id="PF15503"/>
    </source>
</evidence>
<comment type="subcellular location">
    <subcellularLocation>
        <location evidence="1">Cytoplasm</location>
        <location evidence="1">Cytoskeleton</location>
        <location evidence="1">Microtubule organizing center</location>
        <location evidence="1">Centrosome</location>
        <location evidence="1">Centriole</location>
    </subcellularLocation>
</comment>
<feature type="region of interest" description="Disordered" evidence="5">
    <location>
        <begin position="1"/>
        <end position="26"/>
    </location>
</feature>
<dbReference type="Pfam" id="PF15503">
    <property type="entry name" value="PPP1R35_C"/>
    <property type="match status" value="1"/>
</dbReference>
<evidence type="ECO:0000256" key="4">
    <source>
        <dbReference type="ARBA" id="ARBA00029452"/>
    </source>
</evidence>
<proteinExistence type="inferred from homology"/>
<gene>
    <name evidence="7" type="ORF">AAG570_003747</name>
</gene>
<evidence type="ECO:0000313" key="7">
    <source>
        <dbReference type="EMBL" id="KAL1122342.1"/>
    </source>
</evidence>
<feature type="domain" description="Protein phosphatase 1 regulatory subunit 35 C-terminal" evidence="6">
    <location>
        <begin position="79"/>
        <end position="175"/>
    </location>
</feature>
<dbReference type="InterPro" id="IPR029135">
    <property type="entry name" value="PPP1R35_C"/>
</dbReference>
<keyword evidence="2" id="KW-0963">Cytoplasm</keyword>
<name>A0ABD0Y4Z1_9HEMI</name>
<keyword evidence="3" id="KW-0206">Cytoskeleton</keyword>
<evidence type="ECO:0000313" key="8">
    <source>
        <dbReference type="Proteomes" id="UP001558652"/>
    </source>
</evidence>
<comment type="caution">
    <text evidence="7">The sequence shown here is derived from an EMBL/GenBank/DDBJ whole genome shotgun (WGS) entry which is preliminary data.</text>
</comment>
<protein>
    <recommendedName>
        <fullName evidence="6">Protein phosphatase 1 regulatory subunit 35 C-terminal domain-containing protein</fullName>
    </recommendedName>
</protein>